<dbReference type="FunFam" id="3.90.1410.10:FF:000007">
    <property type="entry name" value="Ribosomal lysine N-methyltransferase 4"/>
    <property type="match status" value="1"/>
</dbReference>
<dbReference type="InterPro" id="IPR015353">
    <property type="entry name" value="Rubisco_LSMT_subst-bd"/>
</dbReference>
<gene>
    <name evidence="6" type="ORF">K444DRAFT_640791</name>
</gene>
<dbReference type="STRING" id="1095630.A0A2J6TQ38"/>
<sequence>MEVDDFEAKTNHFLSWLAFQGVVLSPKMALVDLRSSGRGRGVVATGDFESDELIFSVPRSAVLNLNTVFFGSSSVSDLEFKIRNLASWLALTAIILDESRRQDSKWAPYLAILPRQLHNLTFWSDAELSELQASKVVSKIGKSGAEEFFSRSLAPLGLTDYNIEECHKVASIIMSYAFDIPEENTTVDEKSGDEGEELVSDDEEDEKILLSMIPLADMLNADADRNNARLCCGNKDFEMRSIKNIAAGEEIFNDYGQLPRSDLLRRYGYVSETYALYDVAEIITQEMLSLFMSKEAFQGLNLSPLSQGQLDSRVELAEREGIFDDSYDLSHPGPERPSIPDELLALLYLVLLDDQSLKALYDSDGLPSRSKLATEVVGQVLVTVIQLREKEYATSLEEDETLLSTGNLPHRIAMAVQVRLGEKAVLRAAIKEATTFTGSNKRMRLGGKNNLVGEGKGKRSIEEPTGPKKKGRFR</sequence>
<dbReference type="GO" id="GO:0032259">
    <property type="term" value="P:methylation"/>
    <property type="evidence" value="ECO:0007669"/>
    <property type="project" value="UniProtKB-KW"/>
</dbReference>
<dbReference type="InParanoid" id="A0A2J6TQ38"/>
<dbReference type="SUPFAM" id="SSF82199">
    <property type="entry name" value="SET domain"/>
    <property type="match status" value="1"/>
</dbReference>
<accession>A0A2J6TQ38</accession>
<evidence type="ECO:0000256" key="2">
    <source>
        <dbReference type="ARBA" id="ARBA00022679"/>
    </source>
</evidence>
<dbReference type="PROSITE" id="PS50280">
    <property type="entry name" value="SET"/>
    <property type="match status" value="1"/>
</dbReference>
<dbReference type="Pfam" id="PF00856">
    <property type="entry name" value="SET"/>
    <property type="match status" value="1"/>
</dbReference>
<dbReference type="Gene3D" id="3.90.1420.10">
    <property type="entry name" value="Rubisco LSMT, substrate-binding domain"/>
    <property type="match status" value="1"/>
</dbReference>
<dbReference type="PANTHER" id="PTHR13271">
    <property type="entry name" value="UNCHARACTERIZED PUTATIVE METHYLTRANSFERASE"/>
    <property type="match status" value="1"/>
</dbReference>
<feature type="compositionally biased region" description="Basic and acidic residues" evidence="4">
    <location>
        <begin position="455"/>
        <end position="466"/>
    </location>
</feature>
<evidence type="ECO:0000256" key="4">
    <source>
        <dbReference type="SAM" id="MobiDB-lite"/>
    </source>
</evidence>
<dbReference type="AlphaFoldDB" id="A0A2J6TQ38"/>
<evidence type="ECO:0000313" key="7">
    <source>
        <dbReference type="Proteomes" id="UP000235371"/>
    </source>
</evidence>
<dbReference type="InterPro" id="IPR036464">
    <property type="entry name" value="Rubisco_LSMT_subst-bd_sf"/>
</dbReference>
<dbReference type="RefSeq" id="XP_024742045.1">
    <property type="nucleotide sequence ID" value="XM_024884534.1"/>
</dbReference>
<keyword evidence="7" id="KW-1185">Reference proteome</keyword>
<proteinExistence type="predicted"/>
<dbReference type="InterPro" id="IPR046341">
    <property type="entry name" value="SET_dom_sf"/>
</dbReference>
<feature type="region of interest" description="Disordered" evidence="4">
    <location>
        <begin position="441"/>
        <end position="474"/>
    </location>
</feature>
<dbReference type="PANTHER" id="PTHR13271:SF34">
    <property type="entry name" value="N-LYSINE METHYLTRANSFERASE SETD6"/>
    <property type="match status" value="1"/>
</dbReference>
<keyword evidence="2" id="KW-0808">Transferase</keyword>
<reference evidence="6 7" key="1">
    <citation type="submission" date="2016-04" db="EMBL/GenBank/DDBJ databases">
        <title>A degradative enzymes factory behind the ericoid mycorrhizal symbiosis.</title>
        <authorList>
            <consortium name="DOE Joint Genome Institute"/>
            <person name="Martino E."/>
            <person name="Morin E."/>
            <person name="Grelet G."/>
            <person name="Kuo A."/>
            <person name="Kohler A."/>
            <person name="Daghino S."/>
            <person name="Barry K."/>
            <person name="Choi C."/>
            <person name="Cichocki N."/>
            <person name="Clum A."/>
            <person name="Copeland A."/>
            <person name="Hainaut M."/>
            <person name="Haridas S."/>
            <person name="Labutti K."/>
            <person name="Lindquist E."/>
            <person name="Lipzen A."/>
            <person name="Khouja H.-R."/>
            <person name="Murat C."/>
            <person name="Ohm R."/>
            <person name="Olson A."/>
            <person name="Spatafora J."/>
            <person name="Veneault-Fourrey C."/>
            <person name="Henrissat B."/>
            <person name="Grigoriev I."/>
            <person name="Martin F."/>
            <person name="Perotto S."/>
        </authorList>
    </citation>
    <scope>NUCLEOTIDE SEQUENCE [LARGE SCALE GENOMIC DNA]</scope>
    <source>
        <strain evidence="6 7">E</strain>
    </source>
</reference>
<evidence type="ECO:0000259" key="5">
    <source>
        <dbReference type="PROSITE" id="PS50280"/>
    </source>
</evidence>
<dbReference type="EMBL" id="KZ613747">
    <property type="protein sequence ID" value="PMD65141.1"/>
    <property type="molecule type" value="Genomic_DNA"/>
</dbReference>
<dbReference type="OrthoDB" id="341421at2759"/>
<keyword evidence="1" id="KW-0489">Methyltransferase</keyword>
<organism evidence="6 7">
    <name type="scientific">Hyaloscypha bicolor E</name>
    <dbReference type="NCBI Taxonomy" id="1095630"/>
    <lineage>
        <taxon>Eukaryota</taxon>
        <taxon>Fungi</taxon>
        <taxon>Dikarya</taxon>
        <taxon>Ascomycota</taxon>
        <taxon>Pezizomycotina</taxon>
        <taxon>Leotiomycetes</taxon>
        <taxon>Helotiales</taxon>
        <taxon>Hyaloscyphaceae</taxon>
        <taxon>Hyaloscypha</taxon>
        <taxon>Hyaloscypha bicolor</taxon>
    </lineage>
</organism>
<dbReference type="InterPro" id="IPR050600">
    <property type="entry name" value="SETD3_SETD6_MTase"/>
</dbReference>
<evidence type="ECO:0000313" key="6">
    <source>
        <dbReference type="EMBL" id="PMD65141.1"/>
    </source>
</evidence>
<dbReference type="Pfam" id="PF09273">
    <property type="entry name" value="Rubis-subs-bind"/>
    <property type="match status" value="1"/>
</dbReference>
<dbReference type="SUPFAM" id="SSF81822">
    <property type="entry name" value="RuBisCo LSMT C-terminal, substrate-binding domain"/>
    <property type="match status" value="1"/>
</dbReference>
<feature type="domain" description="SET" evidence="5">
    <location>
        <begin position="26"/>
        <end position="256"/>
    </location>
</feature>
<dbReference type="GeneID" id="36592611"/>
<dbReference type="Gene3D" id="3.90.1410.10">
    <property type="entry name" value="set domain protein methyltransferase, domain 1"/>
    <property type="match status" value="1"/>
</dbReference>
<protein>
    <submittedName>
        <fullName evidence="6">SET domain-containing protein</fullName>
    </submittedName>
</protein>
<dbReference type="InterPro" id="IPR001214">
    <property type="entry name" value="SET_dom"/>
</dbReference>
<evidence type="ECO:0000256" key="1">
    <source>
        <dbReference type="ARBA" id="ARBA00022603"/>
    </source>
</evidence>
<dbReference type="GO" id="GO:0016279">
    <property type="term" value="F:protein-lysine N-methyltransferase activity"/>
    <property type="evidence" value="ECO:0007669"/>
    <property type="project" value="UniProtKB-UniRule"/>
</dbReference>
<dbReference type="GO" id="GO:0005634">
    <property type="term" value="C:nucleus"/>
    <property type="evidence" value="ECO:0007669"/>
    <property type="project" value="UniProtKB-SubCell"/>
</dbReference>
<keyword evidence="3" id="KW-0949">S-adenosyl-L-methionine</keyword>
<dbReference type="FunCoup" id="A0A2J6TQ38">
    <property type="interactions" value="288"/>
</dbReference>
<dbReference type="Proteomes" id="UP000235371">
    <property type="component" value="Unassembled WGS sequence"/>
</dbReference>
<evidence type="ECO:0000256" key="3">
    <source>
        <dbReference type="ARBA" id="ARBA00022691"/>
    </source>
</evidence>
<name>A0A2J6TQ38_9HELO</name>